<dbReference type="AlphaFoldDB" id="U5D8W7"/>
<evidence type="ECO:0000256" key="8">
    <source>
        <dbReference type="ARBA" id="ARBA00023242"/>
    </source>
</evidence>
<evidence type="ECO:0000256" key="7">
    <source>
        <dbReference type="ARBA" id="ARBA00023204"/>
    </source>
</evidence>
<sequence>MQSEALQAFEAAEKLTGDNDIEISYRIGLEIAEQRRLERVGSFGSGFIGPKEVFRCLDVLDAALEQTGKWDHGRFLRTKVKVQVAKGQYKNAIETYFRPLAVLQVRKLDLVARFAKLSGSIVSKAWSRDVTHVIASTDGNGACKRTLKSLMAILEGRWILNINWIKGCLKAMSPVSEEPYEIKFDINGSREGPKNGWLRIMQKAPKLLEGSTVYISGEFEDSCKGYLEDLLLAAGGGAQY</sequence>
<dbReference type="PROSITE" id="PS50172">
    <property type="entry name" value="BRCT"/>
    <property type="match status" value="1"/>
</dbReference>
<dbReference type="HOGENOM" id="CLU_1157795_0_0_1"/>
<dbReference type="Gene3D" id="3.40.50.10190">
    <property type="entry name" value="BRCT domain"/>
    <property type="match status" value="1"/>
</dbReference>
<dbReference type="Proteomes" id="UP000017836">
    <property type="component" value="Unassembled WGS sequence"/>
</dbReference>
<dbReference type="PANTHER" id="PTHR13763">
    <property type="entry name" value="BREAST CANCER TYPE 1 SUSCEPTIBILITY PROTEIN BRCA1"/>
    <property type="match status" value="1"/>
</dbReference>
<dbReference type="InterPro" id="IPR031099">
    <property type="entry name" value="BRCA1-associated"/>
</dbReference>
<accession>U5D8W7</accession>
<evidence type="ECO:0000259" key="9">
    <source>
        <dbReference type="PROSITE" id="PS50172"/>
    </source>
</evidence>
<evidence type="ECO:0000256" key="4">
    <source>
        <dbReference type="ARBA" id="ARBA00022763"/>
    </source>
</evidence>
<proteinExistence type="predicted"/>
<evidence type="ECO:0000256" key="5">
    <source>
        <dbReference type="ARBA" id="ARBA00022771"/>
    </source>
</evidence>
<keyword evidence="7" id="KW-0234">DNA repair</keyword>
<evidence type="ECO:0000256" key="3">
    <source>
        <dbReference type="ARBA" id="ARBA00022737"/>
    </source>
</evidence>
<dbReference type="SUPFAM" id="SSF52113">
    <property type="entry name" value="BRCT domain"/>
    <property type="match status" value="1"/>
</dbReference>
<dbReference type="Pfam" id="PF00533">
    <property type="entry name" value="BRCT"/>
    <property type="match status" value="1"/>
</dbReference>
<feature type="domain" description="BRCT" evidence="9">
    <location>
        <begin position="92"/>
        <end position="182"/>
    </location>
</feature>
<organism evidence="10 11">
    <name type="scientific">Amborella trichopoda</name>
    <dbReference type="NCBI Taxonomy" id="13333"/>
    <lineage>
        <taxon>Eukaryota</taxon>
        <taxon>Viridiplantae</taxon>
        <taxon>Streptophyta</taxon>
        <taxon>Embryophyta</taxon>
        <taxon>Tracheophyta</taxon>
        <taxon>Spermatophyta</taxon>
        <taxon>Magnoliopsida</taxon>
        <taxon>Amborellales</taxon>
        <taxon>Amborellaceae</taxon>
        <taxon>Amborella</taxon>
    </lineage>
</organism>
<dbReference type="PANTHER" id="PTHR13763:SF0">
    <property type="entry name" value="BREAST CANCER TYPE 1 SUSCEPTIBILITY PROTEIN"/>
    <property type="match status" value="1"/>
</dbReference>
<gene>
    <name evidence="10" type="ORF">AMTR_s00067p00181040</name>
</gene>
<keyword evidence="5" id="KW-0863">Zinc-finger</keyword>
<comment type="subcellular location">
    <subcellularLocation>
        <location evidence="1">Nucleus</location>
    </subcellularLocation>
</comment>
<dbReference type="STRING" id="13333.U5D8W7"/>
<dbReference type="GO" id="GO:0006281">
    <property type="term" value="P:DNA repair"/>
    <property type="evidence" value="ECO:0007669"/>
    <property type="project" value="UniProtKB-KW"/>
</dbReference>
<dbReference type="eggNOG" id="KOG4362">
    <property type="taxonomic scope" value="Eukaryota"/>
</dbReference>
<dbReference type="EMBL" id="KI392078">
    <property type="protein sequence ID" value="ERN18924.1"/>
    <property type="molecule type" value="Genomic_DNA"/>
</dbReference>
<evidence type="ECO:0000256" key="2">
    <source>
        <dbReference type="ARBA" id="ARBA00022723"/>
    </source>
</evidence>
<dbReference type="InterPro" id="IPR036420">
    <property type="entry name" value="BRCT_dom_sf"/>
</dbReference>
<dbReference type="InterPro" id="IPR001357">
    <property type="entry name" value="BRCT_dom"/>
</dbReference>
<dbReference type="SMART" id="SM00292">
    <property type="entry name" value="BRCT"/>
    <property type="match status" value="1"/>
</dbReference>
<name>U5D8W7_AMBTC</name>
<reference evidence="11" key="1">
    <citation type="journal article" date="2013" name="Science">
        <title>The Amborella genome and the evolution of flowering plants.</title>
        <authorList>
            <consortium name="Amborella Genome Project"/>
        </authorList>
    </citation>
    <scope>NUCLEOTIDE SEQUENCE [LARGE SCALE GENOMIC DNA]</scope>
</reference>
<dbReference type="FunFam" id="3.40.50.10190:FF:000006">
    <property type="entry name" value="Breast cancer type 1 susceptibility protein homolog"/>
    <property type="match status" value="1"/>
</dbReference>
<protein>
    <recommendedName>
        <fullName evidence="9">BRCT domain-containing protein</fullName>
    </recommendedName>
</protein>
<keyword evidence="2" id="KW-0479">Metal-binding</keyword>
<keyword evidence="8" id="KW-0539">Nucleus</keyword>
<evidence type="ECO:0000256" key="6">
    <source>
        <dbReference type="ARBA" id="ARBA00022833"/>
    </source>
</evidence>
<dbReference type="GO" id="GO:0008270">
    <property type="term" value="F:zinc ion binding"/>
    <property type="evidence" value="ECO:0007669"/>
    <property type="project" value="UniProtKB-KW"/>
</dbReference>
<keyword evidence="4" id="KW-0227">DNA damage</keyword>
<keyword evidence="3" id="KW-0677">Repeat</keyword>
<evidence type="ECO:0000256" key="1">
    <source>
        <dbReference type="ARBA" id="ARBA00004123"/>
    </source>
</evidence>
<dbReference type="Gramene" id="ERN18924">
    <property type="protein sequence ID" value="ERN18924"/>
    <property type="gene ID" value="AMTR_s00067p00181040"/>
</dbReference>
<dbReference type="GO" id="GO:0005634">
    <property type="term" value="C:nucleus"/>
    <property type="evidence" value="ECO:0007669"/>
    <property type="project" value="UniProtKB-SubCell"/>
</dbReference>
<evidence type="ECO:0000313" key="10">
    <source>
        <dbReference type="EMBL" id="ERN18924.1"/>
    </source>
</evidence>
<keyword evidence="11" id="KW-1185">Reference proteome</keyword>
<evidence type="ECO:0000313" key="11">
    <source>
        <dbReference type="Proteomes" id="UP000017836"/>
    </source>
</evidence>
<keyword evidence="6" id="KW-0862">Zinc</keyword>